<keyword evidence="11" id="KW-0472">Membrane</keyword>
<keyword evidence="5" id="KW-0812">Transmembrane</keyword>
<dbReference type="AlphaFoldDB" id="A0A9P6A8C6"/>
<dbReference type="PANTHER" id="PTHR46206:SF5">
    <property type="entry name" value="P450, PUTATIVE (EUROFUNG)-RELATED"/>
    <property type="match status" value="1"/>
</dbReference>
<proteinExistence type="inferred from homology"/>
<evidence type="ECO:0000256" key="5">
    <source>
        <dbReference type="ARBA" id="ARBA00022692"/>
    </source>
</evidence>
<dbReference type="GO" id="GO:0004497">
    <property type="term" value="F:monooxygenase activity"/>
    <property type="evidence" value="ECO:0007669"/>
    <property type="project" value="UniProtKB-KW"/>
</dbReference>
<evidence type="ECO:0000256" key="9">
    <source>
        <dbReference type="ARBA" id="ARBA00023004"/>
    </source>
</evidence>
<evidence type="ECO:0000256" key="6">
    <source>
        <dbReference type="ARBA" id="ARBA00022723"/>
    </source>
</evidence>
<gene>
    <name evidence="12" type="ORF">BDN71DRAFT_1501184</name>
</gene>
<reference evidence="12" key="1">
    <citation type="submission" date="2020-11" db="EMBL/GenBank/DDBJ databases">
        <authorList>
            <consortium name="DOE Joint Genome Institute"/>
            <person name="Ahrendt S."/>
            <person name="Riley R."/>
            <person name="Andreopoulos W."/>
            <person name="Labutti K."/>
            <person name="Pangilinan J."/>
            <person name="Ruiz-Duenas F.J."/>
            <person name="Barrasa J.M."/>
            <person name="Sanchez-Garcia M."/>
            <person name="Camarero S."/>
            <person name="Miyauchi S."/>
            <person name="Serrano A."/>
            <person name="Linde D."/>
            <person name="Babiker R."/>
            <person name="Drula E."/>
            <person name="Ayuso-Fernandez I."/>
            <person name="Pacheco R."/>
            <person name="Padilla G."/>
            <person name="Ferreira P."/>
            <person name="Barriuso J."/>
            <person name="Kellner H."/>
            <person name="Castanera R."/>
            <person name="Alfaro M."/>
            <person name="Ramirez L."/>
            <person name="Pisabarro A.G."/>
            <person name="Kuo A."/>
            <person name="Tritt A."/>
            <person name="Lipzen A."/>
            <person name="He G."/>
            <person name="Yan M."/>
            <person name="Ng V."/>
            <person name="Cullen D."/>
            <person name="Martin F."/>
            <person name="Rosso M.-N."/>
            <person name="Henrissat B."/>
            <person name="Hibbett D."/>
            <person name="Martinez A.T."/>
            <person name="Grigoriev I.V."/>
        </authorList>
    </citation>
    <scope>NUCLEOTIDE SEQUENCE</scope>
    <source>
        <strain evidence="12">ATCC 90797</strain>
    </source>
</reference>
<evidence type="ECO:0000256" key="10">
    <source>
        <dbReference type="ARBA" id="ARBA00023033"/>
    </source>
</evidence>
<evidence type="ECO:0000313" key="12">
    <source>
        <dbReference type="EMBL" id="KAF9501469.1"/>
    </source>
</evidence>
<evidence type="ECO:0000256" key="11">
    <source>
        <dbReference type="ARBA" id="ARBA00023136"/>
    </source>
</evidence>
<comment type="similarity">
    <text evidence="3">Belongs to the cytochrome P450 family.</text>
</comment>
<evidence type="ECO:0000256" key="4">
    <source>
        <dbReference type="ARBA" id="ARBA00022617"/>
    </source>
</evidence>
<keyword evidence="6" id="KW-0479">Metal-binding</keyword>
<dbReference type="Proteomes" id="UP000807025">
    <property type="component" value="Unassembled WGS sequence"/>
</dbReference>
<evidence type="ECO:0000313" key="13">
    <source>
        <dbReference type="Proteomes" id="UP000807025"/>
    </source>
</evidence>
<dbReference type="PANTHER" id="PTHR46206">
    <property type="entry name" value="CYTOCHROME P450"/>
    <property type="match status" value="1"/>
</dbReference>
<dbReference type="GO" id="GO:0046872">
    <property type="term" value="F:metal ion binding"/>
    <property type="evidence" value="ECO:0007669"/>
    <property type="project" value="UniProtKB-KW"/>
</dbReference>
<dbReference type="EMBL" id="MU154523">
    <property type="protein sequence ID" value="KAF9501469.1"/>
    <property type="molecule type" value="Genomic_DNA"/>
</dbReference>
<keyword evidence="9" id="KW-0408">Iron</keyword>
<name>A0A9P6A8C6_PLEER</name>
<keyword evidence="10" id="KW-0503">Monooxygenase</keyword>
<keyword evidence="7" id="KW-1133">Transmembrane helix</keyword>
<accession>A0A9P6A8C6</accession>
<keyword evidence="8" id="KW-0560">Oxidoreductase</keyword>
<evidence type="ECO:0000256" key="1">
    <source>
        <dbReference type="ARBA" id="ARBA00001971"/>
    </source>
</evidence>
<comment type="caution">
    <text evidence="12">The sequence shown here is derived from an EMBL/GenBank/DDBJ whole genome shotgun (WGS) entry which is preliminary data.</text>
</comment>
<evidence type="ECO:0000256" key="7">
    <source>
        <dbReference type="ARBA" id="ARBA00022989"/>
    </source>
</evidence>
<sequence length="352" mass="39198">MSTNLPDHKSLCYLREHIFDLLFHSYKRMPALLAGITISFILYHLIYDSAPEGVPRIGKAGGIGYPLAASQYTTKSEEVLNQADRMFGGQTYAIPTLAGWVIVLSDEHLETLRSSDDSILLQLDHTLDNISSMMTHASVVRNEVAKGIADFIPEILDESTLAMEETYKPPSGSGSLPIFHAMTHMVGRISNRTIMGTEMCRDEDFVHAVVTFAKTSTHEFLTGSPMSLAYDVIRLPNRLVCFILSSIWGGPKQAKAFNARLAKLTVIQDGIHALGDFTSVNLLQTTSIRLHYYVVDLILQMELTIMIAVILLNYEIKLPDGEVHGPKNMVIDGFILPPLKEHLLFKRGLRKV</sequence>
<evidence type="ECO:0000256" key="3">
    <source>
        <dbReference type="ARBA" id="ARBA00010617"/>
    </source>
</evidence>
<dbReference type="OrthoDB" id="1844152at2759"/>
<keyword evidence="13" id="KW-1185">Reference proteome</keyword>
<protein>
    <submittedName>
        <fullName evidence="12">Uncharacterized protein</fullName>
    </submittedName>
</protein>
<keyword evidence="4" id="KW-0349">Heme</keyword>
<comment type="subcellular location">
    <subcellularLocation>
        <location evidence="2">Membrane</location>
    </subcellularLocation>
</comment>
<dbReference type="GO" id="GO:0016020">
    <property type="term" value="C:membrane"/>
    <property type="evidence" value="ECO:0007669"/>
    <property type="project" value="UniProtKB-SubCell"/>
</dbReference>
<comment type="cofactor">
    <cofactor evidence="1">
        <name>heme</name>
        <dbReference type="ChEBI" id="CHEBI:30413"/>
    </cofactor>
</comment>
<evidence type="ECO:0000256" key="2">
    <source>
        <dbReference type="ARBA" id="ARBA00004370"/>
    </source>
</evidence>
<evidence type="ECO:0000256" key="8">
    <source>
        <dbReference type="ARBA" id="ARBA00023002"/>
    </source>
</evidence>
<organism evidence="12 13">
    <name type="scientific">Pleurotus eryngii</name>
    <name type="common">Boletus of the steppes</name>
    <dbReference type="NCBI Taxonomy" id="5323"/>
    <lineage>
        <taxon>Eukaryota</taxon>
        <taxon>Fungi</taxon>
        <taxon>Dikarya</taxon>
        <taxon>Basidiomycota</taxon>
        <taxon>Agaricomycotina</taxon>
        <taxon>Agaricomycetes</taxon>
        <taxon>Agaricomycetidae</taxon>
        <taxon>Agaricales</taxon>
        <taxon>Pleurotineae</taxon>
        <taxon>Pleurotaceae</taxon>
        <taxon>Pleurotus</taxon>
    </lineage>
</organism>